<evidence type="ECO:0000313" key="2">
    <source>
        <dbReference type="EMBL" id="PIO70097.1"/>
    </source>
</evidence>
<dbReference type="Proteomes" id="UP000230423">
    <property type="component" value="Unassembled WGS sequence"/>
</dbReference>
<dbReference type="EMBL" id="KZ346396">
    <property type="protein sequence ID" value="PIO70097.1"/>
    <property type="molecule type" value="Genomic_DNA"/>
</dbReference>
<gene>
    <name evidence="2" type="ORF">TELCIR_08059</name>
</gene>
<organism evidence="2 3">
    <name type="scientific">Teladorsagia circumcincta</name>
    <name type="common">Brown stomach worm</name>
    <name type="synonym">Ostertagia circumcincta</name>
    <dbReference type="NCBI Taxonomy" id="45464"/>
    <lineage>
        <taxon>Eukaryota</taxon>
        <taxon>Metazoa</taxon>
        <taxon>Ecdysozoa</taxon>
        <taxon>Nematoda</taxon>
        <taxon>Chromadorea</taxon>
        <taxon>Rhabditida</taxon>
        <taxon>Rhabditina</taxon>
        <taxon>Rhabditomorpha</taxon>
        <taxon>Strongyloidea</taxon>
        <taxon>Trichostrongylidae</taxon>
        <taxon>Teladorsagia</taxon>
    </lineage>
</organism>
<feature type="coiled-coil region" evidence="1">
    <location>
        <begin position="11"/>
        <end position="126"/>
    </location>
</feature>
<evidence type="ECO:0000256" key="1">
    <source>
        <dbReference type="SAM" id="Coils"/>
    </source>
</evidence>
<dbReference type="AlphaFoldDB" id="A0A2G9UIL8"/>
<proteinExistence type="predicted"/>
<reference evidence="2 3" key="1">
    <citation type="submission" date="2015-09" db="EMBL/GenBank/DDBJ databases">
        <title>Draft genome of the parasitic nematode Teladorsagia circumcincta isolate WARC Sus (inbred).</title>
        <authorList>
            <person name="Mitreva M."/>
        </authorList>
    </citation>
    <scope>NUCLEOTIDE SEQUENCE [LARGE SCALE GENOMIC DNA]</scope>
    <source>
        <strain evidence="2 3">S</strain>
    </source>
</reference>
<name>A0A2G9UIL8_TELCI</name>
<dbReference type="SUPFAM" id="SSF57997">
    <property type="entry name" value="Tropomyosin"/>
    <property type="match status" value="1"/>
</dbReference>
<sequence length="355" mass="41221">MEAVNSPKVRELRCKRDLKALKKQLDEVEDQLMLSESRIASYKSSAEKWEEKEAQLTEKLKARETAVGSLERKLRDIDDELCGTAQTIHALETERDKLAASLEDTKRAAEAEREQYQASVSEWRRRCDCARLQAVIDAKNGEIAEMQMCLQDLKSLSDVHSKVVHELEETRKQLDDERKRNNKQVSSIKTTAEDLMNKLESLTARNCEQAAKISQLEHDMEVELGEACKNEERYRAECEALREKEVLRTEQIQNLCAKFDKLEEDMCLYNRRNSELELQVAQLKEENAQFYKCIELSSIKADKELIKMRFPVSYITVLGTEFSLHLPSMFLLWCLASYPQMPCKSYLSRKFVFNL</sequence>
<keyword evidence="1" id="KW-0175">Coiled coil</keyword>
<feature type="coiled-coil region" evidence="1">
    <location>
        <begin position="160"/>
        <end position="244"/>
    </location>
</feature>
<evidence type="ECO:0000313" key="3">
    <source>
        <dbReference type="Proteomes" id="UP000230423"/>
    </source>
</evidence>
<keyword evidence="3" id="KW-1185">Reference proteome</keyword>
<protein>
    <submittedName>
        <fullName evidence="2">Uncharacterized protein</fullName>
    </submittedName>
</protein>
<dbReference type="OrthoDB" id="5791508at2759"/>
<accession>A0A2G9UIL8</accession>